<proteinExistence type="predicted"/>
<dbReference type="OrthoDB" id="409391at2759"/>
<dbReference type="AlphaFoldDB" id="A0A8S1JXK4"/>
<dbReference type="Pfam" id="PF12796">
    <property type="entry name" value="Ank_2"/>
    <property type="match status" value="4"/>
</dbReference>
<dbReference type="SMART" id="SM00248">
    <property type="entry name" value="ANK"/>
    <property type="match status" value="11"/>
</dbReference>
<evidence type="ECO:0000313" key="3">
    <source>
        <dbReference type="Proteomes" id="UP000692954"/>
    </source>
</evidence>
<feature type="repeat" description="ANK" evidence="1">
    <location>
        <begin position="58"/>
        <end position="90"/>
    </location>
</feature>
<keyword evidence="3" id="KW-1185">Reference proteome</keyword>
<dbReference type="InterPro" id="IPR002110">
    <property type="entry name" value="Ankyrin_rpt"/>
</dbReference>
<keyword evidence="1" id="KW-0040">ANK repeat</keyword>
<dbReference type="PANTHER" id="PTHR24198">
    <property type="entry name" value="ANKYRIN REPEAT AND PROTEIN KINASE DOMAIN-CONTAINING PROTEIN"/>
    <property type="match status" value="1"/>
</dbReference>
<evidence type="ECO:0008006" key="4">
    <source>
        <dbReference type="Google" id="ProtNLM"/>
    </source>
</evidence>
<sequence>MDQQKDLLTMPLVFNVINPKTKDPNIFSLTIDGKLTLLHKLINSVDNVKQVVNSKDQEGKTALFYACYFNFQNIVMFLLMKGADPFIISTSGYNVFYICAYRGHIECLQIMYQMLRHNLNMSSMEELKLIMKKYRFKKTDSHHGELACSDKHLRQVQQRFQAFQTEVHDQYQKYLDTNLLYLNKAIFTNDQYQRNPIHYASLSKYTKCIQCTKYLTLYGLKLQGWEFFYDMFMEVQLLESSSDKKIDPRQYMHYNELASNFIEKYFLEQQQYNFMKKIKGIQKELANQQDSDGYTPMHIASFAGDFAAIQFLLSIGGDPKIKCRKKLLDVLEYASNDSVRKYLMDLKNAAKQGDEKSFTLLVNCGQKVNGKATIYGIAPVHNAIEHTHKAQNKAMLDKVLEMEADVNVIDTNGWTPIHHAAYYGELDAINTLYERGASQSIFSNKGYYPLHAAAINNQPKAIKLLIDLGQKQKDKSVNKKDIIQFERGAHPDCQDDQLCTPMHLAAKKGFADVVRVLFENGANIYALDNRDWTPLHYASFNMHKNVVHMLSRYDADEDKYSNMRTTKGQTADQIMTNSEVKFAFKTLWGAARDGDLDIVRKLVTLKHDINEQSYGNQFTPLILATRGNHFLVVKYLLSQKADTSLKDKYGNTALDYAVKQQNQKLRELLHGQ</sequence>
<dbReference type="Pfam" id="PF00023">
    <property type="entry name" value="Ank"/>
    <property type="match status" value="1"/>
</dbReference>
<feature type="repeat" description="ANK" evidence="1">
    <location>
        <begin position="616"/>
        <end position="648"/>
    </location>
</feature>
<accession>A0A8S1JXK4</accession>
<feature type="repeat" description="ANK" evidence="1">
    <location>
        <begin position="292"/>
        <end position="324"/>
    </location>
</feature>
<evidence type="ECO:0000313" key="2">
    <source>
        <dbReference type="EMBL" id="CAD8047283.1"/>
    </source>
</evidence>
<dbReference type="Proteomes" id="UP000692954">
    <property type="component" value="Unassembled WGS sequence"/>
</dbReference>
<protein>
    <recommendedName>
        <fullName evidence="4">Ankyrin repeat protein</fullName>
    </recommendedName>
</protein>
<evidence type="ECO:0000256" key="1">
    <source>
        <dbReference type="PROSITE-ProRule" id="PRU00023"/>
    </source>
</evidence>
<comment type="caution">
    <text evidence="2">The sequence shown here is derived from an EMBL/GenBank/DDBJ whole genome shotgun (WGS) entry which is preliminary data.</text>
</comment>
<feature type="repeat" description="ANK" evidence="1">
    <location>
        <begin position="530"/>
        <end position="562"/>
    </location>
</feature>
<name>A0A8S1JXK4_9CILI</name>
<dbReference type="PANTHER" id="PTHR24198:SF165">
    <property type="entry name" value="ANKYRIN REPEAT-CONTAINING PROTEIN-RELATED"/>
    <property type="match status" value="1"/>
</dbReference>
<dbReference type="PROSITE" id="PS50297">
    <property type="entry name" value="ANK_REP_REGION"/>
    <property type="match status" value="5"/>
</dbReference>
<feature type="repeat" description="ANK" evidence="1">
    <location>
        <begin position="445"/>
        <end position="469"/>
    </location>
</feature>
<organism evidence="2 3">
    <name type="scientific">Paramecium sonneborni</name>
    <dbReference type="NCBI Taxonomy" id="65129"/>
    <lineage>
        <taxon>Eukaryota</taxon>
        <taxon>Sar</taxon>
        <taxon>Alveolata</taxon>
        <taxon>Ciliophora</taxon>
        <taxon>Intramacronucleata</taxon>
        <taxon>Oligohymenophorea</taxon>
        <taxon>Peniculida</taxon>
        <taxon>Parameciidae</taxon>
        <taxon>Paramecium</taxon>
    </lineage>
</organism>
<gene>
    <name evidence="2" type="ORF">PSON_ATCC_30995.1.T0020315</name>
</gene>
<feature type="repeat" description="ANK" evidence="1">
    <location>
        <begin position="412"/>
        <end position="444"/>
    </location>
</feature>
<dbReference type="EMBL" id="CAJJDN010000002">
    <property type="protein sequence ID" value="CAD8047283.1"/>
    <property type="molecule type" value="Genomic_DNA"/>
</dbReference>
<reference evidence="2" key="1">
    <citation type="submission" date="2021-01" db="EMBL/GenBank/DDBJ databases">
        <authorList>
            <consortium name="Genoscope - CEA"/>
            <person name="William W."/>
        </authorList>
    </citation>
    <scope>NUCLEOTIDE SEQUENCE</scope>
</reference>
<dbReference type="PROSITE" id="PS50088">
    <property type="entry name" value="ANK_REPEAT"/>
    <property type="match status" value="7"/>
</dbReference>
<feature type="repeat" description="ANK" evidence="1">
    <location>
        <begin position="497"/>
        <end position="529"/>
    </location>
</feature>